<gene>
    <name evidence="15" type="ORF">C7K25_07025</name>
</gene>
<sequence>MAHPEDRILSLAEIAGTIRSLLQQLEEAEQAATMLIEAVLPEHRASARNLVHYVAIRQGDLRPLQRSLAAYGLSSLGRMESMVRSWLLTVLETVSALAEGRHRKEIWGPLDKGDGILTRNRDEVLGEAHSDRRSTRIMVTMPSEAATNPALVQRMGRAGMDIARVNCAHDGEAEWAAMIESVRALPDDVLVAMDLGGPKLRTGPLVAGPQVLKVKPTRDDCGRVTTPARILLVEADQLPENPDFEATPVIIPVTGLGALSLQIGDKLKTEDARGRSRKLAVTDLAPGQAEVSCEQTTYFVAEMELDTKAGDVITVGALPEVRQHLYVREGDRIEVVRDMSPQPATQVGPHRIGCSLDAAFTDASHGERILFDDGKISGIIEDITPDVITVRVTRAGVDGVKLRAEKGINLPDTTLRIPALTEEDRSHLPFVAAHADTVNISFVRSHEDVADLIAELERLDAEEIGITLKIETQQAFENLPRMLLEAMRWGGVGVMIARGDLAVELGFERLAEVQEEILWLCEAAHVPVIWATQVLDTLARTGLPSRAEVTDAAMGRRAEAVMLNKGPFIVEAIEALTSILERMGGHISKKRSLLRPLESFDLDELSSRVDSNAKRD</sequence>
<comment type="cofactor">
    <cofactor evidence="1">
        <name>K(+)</name>
        <dbReference type="ChEBI" id="CHEBI:29103"/>
    </cofactor>
</comment>
<dbReference type="InterPro" id="IPR015806">
    <property type="entry name" value="Pyrv_Knase_insert_dom_sf"/>
</dbReference>
<dbReference type="EMBL" id="PXVD01000009">
    <property type="protein sequence ID" value="MDJ1371118.1"/>
    <property type="molecule type" value="Genomic_DNA"/>
</dbReference>
<keyword evidence="5" id="KW-0808">Transferase</keyword>
<dbReference type="Gene3D" id="2.40.33.10">
    <property type="entry name" value="PK beta-barrel domain-like"/>
    <property type="match status" value="1"/>
</dbReference>
<dbReference type="SUPFAM" id="SSF50800">
    <property type="entry name" value="PK beta-barrel domain-like"/>
    <property type="match status" value="1"/>
</dbReference>
<protein>
    <recommendedName>
        <fullName evidence="4">pyruvate kinase</fullName>
        <ecNumber evidence="4">2.7.1.40</ecNumber>
    </recommendedName>
</protein>
<evidence type="ECO:0000256" key="11">
    <source>
        <dbReference type="ARBA" id="ARBA00023152"/>
    </source>
</evidence>
<evidence type="ECO:0000256" key="13">
    <source>
        <dbReference type="SAM" id="Coils"/>
    </source>
</evidence>
<reference evidence="15" key="1">
    <citation type="submission" date="2018-03" db="EMBL/GenBank/DDBJ databases">
        <authorList>
            <person name="Nunes O.C."/>
            <person name="Lopes A.R."/>
            <person name="Froufe H."/>
            <person name="Munoz-Merida A."/>
            <person name="Barroso C."/>
            <person name="Egas C."/>
        </authorList>
    </citation>
    <scope>NUCLEOTIDE SEQUENCE</scope>
    <source>
        <strain evidence="15">ON4</strain>
    </source>
</reference>
<evidence type="ECO:0000256" key="1">
    <source>
        <dbReference type="ARBA" id="ARBA00001958"/>
    </source>
</evidence>
<feature type="coiled-coil region" evidence="13">
    <location>
        <begin position="11"/>
        <end position="38"/>
    </location>
</feature>
<dbReference type="InterPro" id="IPR001697">
    <property type="entry name" value="Pyr_Knase"/>
</dbReference>
<keyword evidence="7" id="KW-0547">Nucleotide-binding</keyword>
<comment type="pathway">
    <text evidence="2">Carbohydrate degradation; glycolysis; pyruvate from D-glyceraldehyde 3-phosphate: step 5/5.</text>
</comment>
<dbReference type="EC" id="2.7.1.40" evidence="4"/>
<evidence type="ECO:0000256" key="4">
    <source>
        <dbReference type="ARBA" id="ARBA00012142"/>
    </source>
</evidence>
<dbReference type="SUPFAM" id="SSF51621">
    <property type="entry name" value="Phosphoenolpyruvate/pyruvate domain"/>
    <property type="match status" value="1"/>
</dbReference>
<dbReference type="Pfam" id="PF00224">
    <property type="entry name" value="PK"/>
    <property type="match status" value="1"/>
</dbReference>
<keyword evidence="10" id="KW-0460">Magnesium</keyword>
<evidence type="ECO:0000256" key="10">
    <source>
        <dbReference type="ARBA" id="ARBA00022842"/>
    </source>
</evidence>
<dbReference type="InterPro" id="IPR015813">
    <property type="entry name" value="Pyrv/PenolPyrv_kinase-like_dom"/>
</dbReference>
<proteinExistence type="inferred from homology"/>
<dbReference type="Gene3D" id="3.20.20.60">
    <property type="entry name" value="Phosphoenolpyruvate-binding domains"/>
    <property type="match status" value="2"/>
</dbReference>
<keyword evidence="12 15" id="KW-0670">Pyruvate</keyword>
<comment type="caution">
    <text evidence="15">The sequence shown here is derived from an EMBL/GenBank/DDBJ whole genome shotgun (WGS) entry which is preliminary data.</text>
</comment>
<reference evidence="15" key="2">
    <citation type="journal article" date="2022" name="Sci. Rep.">
        <title>In silico prediction of the enzymes involved in the degradation of the herbicide molinate by Gulosibacter molinativorax ON4T.</title>
        <authorList>
            <person name="Lopes A.R."/>
            <person name="Bunin E."/>
            <person name="Viana A.T."/>
            <person name="Froufe H."/>
            <person name="Munoz-Merida A."/>
            <person name="Pinho D."/>
            <person name="Figueiredo J."/>
            <person name="Barroso C."/>
            <person name="Vaz-Moreira I."/>
            <person name="Bellanger X."/>
            <person name="Egas C."/>
            <person name="Nunes O.C."/>
        </authorList>
    </citation>
    <scope>NUCLEOTIDE SEQUENCE</scope>
    <source>
        <strain evidence="15">ON4</strain>
    </source>
</reference>
<keyword evidence="11" id="KW-0324">Glycolysis</keyword>
<dbReference type="InterPro" id="IPR011037">
    <property type="entry name" value="Pyrv_Knase-like_insert_dom_sf"/>
</dbReference>
<evidence type="ECO:0000256" key="12">
    <source>
        <dbReference type="ARBA" id="ARBA00023317"/>
    </source>
</evidence>
<keyword evidence="9" id="KW-0067">ATP-binding</keyword>
<keyword evidence="8 15" id="KW-0418">Kinase</keyword>
<evidence type="ECO:0000256" key="3">
    <source>
        <dbReference type="ARBA" id="ARBA00008663"/>
    </source>
</evidence>
<comment type="similarity">
    <text evidence="3">Belongs to the pyruvate kinase family.</text>
</comment>
<evidence type="ECO:0000256" key="9">
    <source>
        <dbReference type="ARBA" id="ARBA00022840"/>
    </source>
</evidence>
<organism evidence="15 16">
    <name type="scientific">Gulosibacter molinativorax</name>
    <dbReference type="NCBI Taxonomy" id="256821"/>
    <lineage>
        <taxon>Bacteria</taxon>
        <taxon>Bacillati</taxon>
        <taxon>Actinomycetota</taxon>
        <taxon>Actinomycetes</taxon>
        <taxon>Micrococcales</taxon>
        <taxon>Microbacteriaceae</taxon>
        <taxon>Gulosibacter</taxon>
    </lineage>
</organism>
<accession>A0ABT7C7D2</accession>
<dbReference type="InterPro" id="IPR040442">
    <property type="entry name" value="Pyrv_kinase-like_dom_sf"/>
</dbReference>
<evidence type="ECO:0000259" key="14">
    <source>
        <dbReference type="Pfam" id="PF00224"/>
    </source>
</evidence>
<keyword evidence="13" id="KW-0175">Coiled coil</keyword>
<feature type="domain" description="Pyruvate kinase barrel" evidence="14">
    <location>
        <begin position="300"/>
        <end position="563"/>
    </location>
</feature>
<evidence type="ECO:0000256" key="5">
    <source>
        <dbReference type="ARBA" id="ARBA00022679"/>
    </source>
</evidence>
<dbReference type="Proteomes" id="UP001170379">
    <property type="component" value="Unassembled WGS sequence"/>
</dbReference>
<dbReference type="InterPro" id="IPR015793">
    <property type="entry name" value="Pyrv_Knase_brl"/>
</dbReference>
<evidence type="ECO:0000313" key="15">
    <source>
        <dbReference type="EMBL" id="MDJ1371118.1"/>
    </source>
</evidence>
<evidence type="ECO:0000256" key="7">
    <source>
        <dbReference type="ARBA" id="ARBA00022741"/>
    </source>
</evidence>
<evidence type="ECO:0000256" key="6">
    <source>
        <dbReference type="ARBA" id="ARBA00022723"/>
    </source>
</evidence>
<dbReference type="NCBIfam" id="NF011314">
    <property type="entry name" value="PRK14725.1"/>
    <property type="match status" value="1"/>
</dbReference>
<dbReference type="GO" id="GO:0016301">
    <property type="term" value="F:kinase activity"/>
    <property type="evidence" value="ECO:0007669"/>
    <property type="project" value="UniProtKB-KW"/>
</dbReference>
<name>A0ABT7C7D2_9MICO</name>
<dbReference type="RefSeq" id="WP_051266665.1">
    <property type="nucleotide sequence ID" value="NZ_CP028426.1"/>
</dbReference>
<dbReference type="PANTHER" id="PTHR11817">
    <property type="entry name" value="PYRUVATE KINASE"/>
    <property type="match status" value="1"/>
</dbReference>
<evidence type="ECO:0000256" key="2">
    <source>
        <dbReference type="ARBA" id="ARBA00004997"/>
    </source>
</evidence>
<keyword evidence="6" id="KW-0479">Metal-binding</keyword>
<evidence type="ECO:0000313" key="16">
    <source>
        <dbReference type="Proteomes" id="UP001170379"/>
    </source>
</evidence>
<keyword evidence="16" id="KW-1185">Reference proteome</keyword>
<evidence type="ECO:0000256" key="8">
    <source>
        <dbReference type="ARBA" id="ARBA00022777"/>
    </source>
</evidence>